<dbReference type="Pfam" id="PF00814">
    <property type="entry name" value="TsaD"/>
    <property type="match status" value="1"/>
</dbReference>
<dbReference type="PANTHER" id="PTHR11735">
    <property type="entry name" value="TRNA N6-ADENOSINE THREONYLCARBAMOYLTRANSFERASE"/>
    <property type="match status" value="1"/>
</dbReference>
<dbReference type="InterPro" id="IPR043129">
    <property type="entry name" value="ATPase_NBD"/>
</dbReference>
<dbReference type="AlphaFoldDB" id="A0A2W4ZZR9"/>
<proteinExistence type="predicted"/>
<gene>
    <name evidence="2" type="primary">tsaB</name>
    <name evidence="2" type="ORF">DI626_06120</name>
</gene>
<sequence length="261" mass="27634">MAILRACSRVPRVSISMMSAKSSNDQKGLVLSIDAAMGGCVAGLYNPVTGEAVERSLRTEREQAAKLVPMVQEMIAEAGAGFPDVALIVTTIGPGSFTGLRIGMSAARSFALALGIPLQGITTFDAVLESCARGEDGAGYFILLEAKRRDFYVQVFDKNKTAGEPVCLETPEIVDLARGKGLILCGDAAGRLAGEAGEAFDGLFSEVRECILPFGAVIARKGHDVFTKNGHVADKAEPLYMRGADVFLSSKTQRKIADFPV</sequence>
<dbReference type="GO" id="GO:0002949">
    <property type="term" value="P:tRNA threonylcarbamoyladenosine modification"/>
    <property type="evidence" value="ECO:0007669"/>
    <property type="project" value="InterPro"/>
</dbReference>
<dbReference type="Proteomes" id="UP000249557">
    <property type="component" value="Unassembled WGS sequence"/>
</dbReference>
<dbReference type="EMBL" id="QFNK01000106">
    <property type="protein sequence ID" value="PZO86597.1"/>
    <property type="molecule type" value="Genomic_DNA"/>
</dbReference>
<dbReference type="GO" id="GO:0005829">
    <property type="term" value="C:cytosol"/>
    <property type="evidence" value="ECO:0007669"/>
    <property type="project" value="TreeGrafter"/>
</dbReference>
<accession>A0A2W4ZZR9</accession>
<reference evidence="2 3" key="1">
    <citation type="submission" date="2017-08" db="EMBL/GenBank/DDBJ databases">
        <title>Infants hospitalized years apart are colonized by the same room-sourced microbial strains.</title>
        <authorList>
            <person name="Brooks B."/>
            <person name="Olm M.R."/>
            <person name="Firek B.A."/>
            <person name="Baker R."/>
            <person name="Thomas B.C."/>
            <person name="Morowitz M.J."/>
            <person name="Banfield J.F."/>
        </authorList>
    </citation>
    <scope>NUCLEOTIDE SEQUENCE [LARGE SCALE GENOMIC DNA]</scope>
    <source>
        <strain evidence="2">S2_018_000_R2_104</strain>
    </source>
</reference>
<feature type="domain" description="Gcp-like" evidence="1">
    <location>
        <begin position="60"/>
        <end position="156"/>
    </location>
</feature>
<dbReference type="InterPro" id="IPR000905">
    <property type="entry name" value="Gcp-like_dom"/>
</dbReference>
<evidence type="ECO:0000313" key="2">
    <source>
        <dbReference type="EMBL" id="PZO86597.1"/>
    </source>
</evidence>
<dbReference type="NCBIfam" id="TIGR03725">
    <property type="entry name" value="T6A_YeaZ"/>
    <property type="match status" value="1"/>
</dbReference>
<comment type="caution">
    <text evidence="2">The sequence shown here is derived from an EMBL/GenBank/DDBJ whole genome shotgun (WGS) entry which is preliminary data.</text>
</comment>
<dbReference type="Gene3D" id="3.30.420.40">
    <property type="match status" value="2"/>
</dbReference>
<dbReference type="SUPFAM" id="SSF53067">
    <property type="entry name" value="Actin-like ATPase domain"/>
    <property type="match status" value="1"/>
</dbReference>
<evidence type="ECO:0000259" key="1">
    <source>
        <dbReference type="Pfam" id="PF00814"/>
    </source>
</evidence>
<name>A0A2W4ZZR9_9BACT</name>
<protein>
    <submittedName>
        <fullName evidence="2">tRNA (Adenosine(37)-N6)-threonylcarbamoyltransferase complex dimerization subunit type 1 TsaB</fullName>
    </submittedName>
</protein>
<evidence type="ECO:0000313" key="3">
    <source>
        <dbReference type="Proteomes" id="UP000249557"/>
    </source>
</evidence>
<dbReference type="InterPro" id="IPR022496">
    <property type="entry name" value="T6A_TsaB"/>
</dbReference>
<organism evidence="2 3">
    <name type="scientific">Micavibrio aeruginosavorus</name>
    <dbReference type="NCBI Taxonomy" id="349221"/>
    <lineage>
        <taxon>Bacteria</taxon>
        <taxon>Pseudomonadati</taxon>
        <taxon>Bdellovibrionota</taxon>
        <taxon>Bdellovibrionia</taxon>
        <taxon>Bdellovibrionales</taxon>
        <taxon>Pseudobdellovibrionaceae</taxon>
        <taxon>Micavibrio</taxon>
    </lineage>
</organism>
<keyword evidence="2" id="KW-0808">Transferase</keyword>
<dbReference type="PANTHER" id="PTHR11735:SF11">
    <property type="entry name" value="TRNA THREONYLCARBAMOYLADENOSINE BIOSYNTHESIS PROTEIN TSAB"/>
    <property type="match status" value="1"/>
</dbReference>
<dbReference type="GO" id="GO:0016740">
    <property type="term" value="F:transferase activity"/>
    <property type="evidence" value="ECO:0007669"/>
    <property type="project" value="UniProtKB-KW"/>
</dbReference>